<feature type="domain" description="Transposase IS66 zinc-finger binding" evidence="4">
    <location>
        <begin position="123"/>
        <end position="167"/>
    </location>
</feature>
<dbReference type="PANTHER" id="PTHR33678:SF1">
    <property type="entry name" value="BLL1576 PROTEIN"/>
    <property type="match status" value="1"/>
</dbReference>
<reference evidence="7 8" key="1">
    <citation type="submission" date="2016-10" db="EMBL/GenBank/DDBJ databases">
        <authorList>
            <person name="de Groot N.N."/>
        </authorList>
    </citation>
    <scope>NUCLEOTIDE SEQUENCE [LARGE SCALE GENOMIC DNA]</scope>
    <source>
        <strain evidence="7 8">AR67</strain>
    </source>
</reference>
<accession>A0A1I1NJR4</accession>
<evidence type="ECO:0000313" key="8">
    <source>
        <dbReference type="Proteomes" id="UP000182192"/>
    </source>
</evidence>
<evidence type="ECO:0000259" key="3">
    <source>
        <dbReference type="Pfam" id="PF03050"/>
    </source>
</evidence>
<dbReference type="EMBL" id="FOKQ01000027">
    <property type="protein sequence ID" value="SFC95718.1"/>
    <property type="molecule type" value="Genomic_DNA"/>
</dbReference>
<dbReference type="Pfam" id="PF13005">
    <property type="entry name" value="zf-IS66"/>
    <property type="match status" value="1"/>
</dbReference>
<dbReference type="Pfam" id="PF13007">
    <property type="entry name" value="LZ_Tnp_IS66"/>
    <property type="match status" value="1"/>
</dbReference>
<feature type="domain" description="Transposase IS66 central" evidence="3">
    <location>
        <begin position="189"/>
        <end position="470"/>
    </location>
</feature>
<gene>
    <name evidence="7" type="ORF">SAMN02910406_02738</name>
</gene>
<dbReference type="PANTHER" id="PTHR33678">
    <property type="entry name" value="BLL1576 PROTEIN"/>
    <property type="match status" value="1"/>
</dbReference>
<evidence type="ECO:0000259" key="6">
    <source>
        <dbReference type="Pfam" id="PF13817"/>
    </source>
</evidence>
<dbReference type="InterPro" id="IPR052344">
    <property type="entry name" value="Transposase-related"/>
</dbReference>
<evidence type="ECO:0000259" key="4">
    <source>
        <dbReference type="Pfam" id="PF13005"/>
    </source>
</evidence>
<dbReference type="InterPro" id="IPR004291">
    <property type="entry name" value="Transposase_IS66_central"/>
</dbReference>
<dbReference type="InterPro" id="IPR024474">
    <property type="entry name" value="Znf_dom_IS66"/>
</dbReference>
<name>A0A1I1NJR4_RUMAL</name>
<evidence type="ECO:0000313" key="7">
    <source>
        <dbReference type="EMBL" id="SFC95718.1"/>
    </source>
</evidence>
<dbReference type="AlphaFoldDB" id="A0A1I1NJR4"/>
<dbReference type="InterPro" id="IPR024463">
    <property type="entry name" value="Transposase_TnpC_homeodom"/>
</dbReference>
<evidence type="ECO:0000256" key="2">
    <source>
        <dbReference type="SAM" id="MobiDB-lite"/>
    </source>
</evidence>
<dbReference type="NCBIfam" id="NF033517">
    <property type="entry name" value="transpos_IS66"/>
    <property type="match status" value="1"/>
</dbReference>
<dbReference type="Proteomes" id="UP000182192">
    <property type="component" value="Unassembled WGS sequence"/>
</dbReference>
<feature type="domain" description="Transposase TnpC homeodomain" evidence="5">
    <location>
        <begin position="33"/>
        <end position="114"/>
    </location>
</feature>
<feature type="domain" description="Transposase IS66 C-terminal" evidence="6">
    <location>
        <begin position="477"/>
        <end position="518"/>
    </location>
</feature>
<evidence type="ECO:0000256" key="1">
    <source>
        <dbReference type="SAM" id="Coils"/>
    </source>
</evidence>
<proteinExistence type="predicted"/>
<keyword evidence="1" id="KW-0175">Coiled coil</keyword>
<evidence type="ECO:0000259" key="5">
    <source>
        <dbReference type="Pfam" id="PF13007"/>
    </source>
</evidence>
<dbReference type="Pfam" id="PF03050">
    <property type="entry name" value="DDE_Tnp_IS66"/>
    <property type="match status" value="1"/>
</dbReference>
<dbReference type="InterPro" id="IPR039552">
    <property type="entry name" value="IS66_C"/>
</dbReference>
<dbReference type="Pfam" id="PF13817">
    <property type="entry name" value="DDE_Tnp_IS66_C"/>
    <property type="match status" value="1"/>
</dbReference>
<feature type="region of interest" description="Disordered" evidence="2">
    <location>
        <begin position="76"/>
        <end position="103"/>
    </location>
</feature>
<sequence>MTYEELKKAYEEMSKKCALLEKENEKKDETIEHLEELLLKRNKMLFGRKSEKSKYLQCDGQESFEGVFNEAEMLSDETAEEPTEETIVVKRKSQKTGEHRGKNKLREDLPKEKIVSKLPENKCNCAVCGSKLKVIKEEFLTSKLVYIPEQLKMREFYRTVYKCECCDKNGEDPHIVKSENPTPAQVIPKGLPDQTLVADIMQRKYQLGTPLDRQEKYWAAQGVYLSRTSMANWVIEGSKWFEPVIDMLWKYSYKEPVLNADETTSRTLKTDKGKKIDKLGQMWICSTGRAAKKKIAIYEYRDSRTKAVAEELYYGYTGILQTDGFQSYGSGSYTRVGCWSHARRKLIDCIPEKHKKSKAAIAVGMIDKMFKYEREARKEDYSDEQLLEMRREKIAPLVDEFYKFIDSLHPGNGSHLAEAVNYARNQKAALTVFLNNPLVDMSNNLAERTVKPYIIARKNFLFSCTEKGAHASAAVMTIIETAKRNGLDVYGYLLHLLTELPKYGHTPTREQLEALMPWSDSLPDFCKKKYSQVESVTIPEMSLCKAKV</sequence>
<organism evidence="7 8">
    <name type="scientific">Ruminococcus albus</name>
    <dbReference type="NCBI Taxonomy" id="1264"/>
    <lineage>
        <taxon>Bacteria</taxon>
        <taxon>Bacillati</taxon>
        <taxon>Bacillota</taxon>
        <taxon>Clostridia</taxon>
        <taxon>Eubacteriales</taxon>
        <taxon>Oscillospiraceae</taxon>
        <taxon>Ruminococcus</taxon>
    </lineage>
</organism>
<dbReference type="OrthoDB" id="9760067at2"/>
<feature type="coiled-coil region" evidence="1">
    <location>
        <begin position="3"/>
        <end position="40"/>
    </location>
</feature>
<protein>
    <submittedName>
        <fullName evidence="7">Transposase</fullName>
    </submittedName>
</protein>
<dbReference type="RefSeq" id="WP_074962384.1">
    <property type="nucleotide sequence ID" value="NZ_FOKQ01000027.1"/>
</dbReference>